<feature type="signal peptide" evidence="8">
    <location>
        <begin position="1"/>
        <end position="17"/>
    </location>
</feature>
<evidence type="ECO:0000256" key="5">
    <source>
        <dbReference type="ARBA" id="ARBA00023002"/>
    </source>
</evidence>
<name>C8VPW7_EMENI</name>
<dbReference type="InterPro" id="IPR036851">
    <property type="entry name" value="Chloroperoxidase-like_sf"/>
</dbReference>
<keyword evidence="8" id="KW-0732">Signal</keyword>
<dbReference type="PROSITE" id="PS51405">
    <property type="entry name" value="HEME_HALOPEROXIDASE"/>
    <property type="match status" value="1"/>
</dbReference>
<evidence type="ECO:0000256" key="2">
    <source>
        <dbReference type="ARBA" id="ARBA00022559"/>
    </source>
</evidence>
<dbReference type="Gene3D" id="1.10.489.10">
    <property type="entry name" value="Chloroperoxidase-like"/>
    <property type="match status" value="1"/>
</dbReference>
<dbReference type="KEGG" id="ani:ANIA_02578"/>
<keyword evidence="2" id="KW-0575">Peroxidase</keyword>
<comment type="cofactor">
    <cofactor evidence="1">
        <name>heme b</name>
        <dbReference type="ChEBI" id="CHEBI:60344"/>
    </cofactor>
</comment>
<keyword evidence="6" id="KW-0408">Iron</keyword>
<feature type="chain" id="PRO_5002993188" description="Heme haloperoxidase family profile domain-containing protein" evidence="8">
    <location>
        <begin position="18"/>
        <end position="266"/>
    </location>
</feature>
<dbReference type="GO" id="GO:0004601">
    <property type="term" value="F:peroxidase activity"/>
    <property type="evidence" value="ECO:0007669"/>
    <property type="project" value="UniProtKB-KW"/>
</dbReference>
<evidence type="ECO:0000256" key="8">
    <source>
        <dbReference type="SAM" id="SignalP"/>
    </source>
</evidence>
<dbReference type="PANTHER" id="PTHR33577:SF7">
    <property type="entry name" value="HEME HALOPEROXIDASE FAMILY PROFILE DOMAIN-CONTAINING PROTEIN"/>
    <property type="match status" value="1"/>
</dbReference>
<evidence type="ECO:0000256" key="6">
    <source>
        <dbReference type="ARBA" id="ARBA00023004"/>
    </source>
</evidence>
<dbReference type="OrthoDB" id="407298at2759"/>
<sequence length="266" mass="29065">MKLTAPSLLALAGVVSATLHLDLNLGGSHPHVHASNSKLGAENPHAWIAAGDGDARSPCPMMNTLANHGYIHRDGRNITREGLANGLVDSINFSQELAESMFDNVLAMDPTATNFDLDSLNAHNVGEHDASLSRADAYFGNNHVFNPNVFAQTRAYWTHPTVTAAMLANSKIARQLHSKAFNPAYTYTEKTEQTSYTETGFPILAFGDIEAGTVNRDFVEYWFENERLPSEVGWTVREEPVTPEQLAAVTQMIAEAVKLVTGEKKQ</sequence>
<evidence type="ECO:0000256" key="3">
    <source>
        <dbReference type="ARBA" id="ARBA00022617"/>
    </source>
</evidence>
<dbReference type="GeneID" id="2874987"/>
<evidence type="ECO:0000256" key="7">
    <source>
        <dbReference type="ARBA" id="ARBA00025795"/>
    </source>
</evidence>
<feature type="domain" description="Heme haloperoxidase family profile" evidence="9">
    <location>
        <begin position="43"/>
        <end position="248"/>
    </location>
</feature>
<dbReference type="EMBL" id="BN001307">
    <property type="protein sequence ID" value="CBF87135.1"/>
    <property type="molecule type" value="Genomic_DNA"/>
</dbReference>
<evidence type="ECO:0000256" key="4">
    <source>
        <dbReference type="ARBA" id="ARBA00022723"/>
    </source>
</evidence>
<dbReference type="eggNOG" id="ENOG502QTVQ">
    <property type="taxonomic scope" value="Eukaryota"/>
</dbReference>
<reference evidence="11" key="2">
    <citation type="journal article" date="2009" name="Fungal Genet. Biol.">
        <title>The 2008 update of the Aspergillus nidulans genome annotation: a community effort.</title>
        <authorList>
            <person name="Wortman J.R."/>
            <person name="Gilsenan J.M."/>
            <person name="Joardar V."/>
            <person name="Deegan J."/>
            <person name="Clutterbuck J."/>
            <person name="Andersen M.R."/>
            <person name="Archer D."/>
            <person name="Bencina M."/>
            <person name="Braus G."/>
            <person name="Coutinho P."/>
            <person name="von Dohren H."/>
            <person name="Doonan J."/>
            <person name="Driessen A.J."/>
            <person name="Durek P."/>
            <person name="Espeso E."/>
            <person name="Fekete E."/>
            <person name="Flipphi M."/>
            <person name="Estrada C.G."/>
            <person name="Geysens S."/>
            <person name="Goldman G."/>
            <person name="de Groot P.W."/>
            <person name="Hansen K."/>
            <person name="Harris S.D."/>
            <person name="Heinekamp T."/>
            <person name="Helmstaedt K."/>
            <person name="Henrissat B."/>
            <person name="Hofmann G."/>
            <person name="Homan T."/>
            <person name="Horio T."/>
            <person name="Horiuchi H."/>
            <person name="James S."/>
            <person name="Jones M."/>
            <person name="Karaffa L."/>
            <person name="Karanyi Z."/>
            <person name="Kato M."/>
            <person name="Keller N."/>
            <person name="Kelly D.E."/>
            <person name="Kiel J.A."/>
            <person name="Kim J.M."/>
            <person name="van der Klei I.J."/>
            <person name="Klis F.M."/>
            <person name="Kovalchuk A."/>
            <person name="Krasevec N."/>
            <person name="Kubicek C.P."/>
            <person name="Liu B."/>
            <person name="Maccabe A."/>
            <person name="Meyer V."/>
            <person name="Mirabito P."/>
            <person name="Miskei M."/>
            <person name="Mos M."/>
            <person name="Mullins J."/>
            <person name="Nelson D.R."/>
            <person name="Nielsen J."/>
            <person name="Oakley B.R."/>
            <person name="Osmani S.A."/>
            <person name="Pakula T."/>
            <person name="Paszewski A."/>
            <person name="Paulsen I."/>
            <person name="Pilsyk S."/>
            <person name="Pocsi I."/>
            <person name="Punt P.J."/>
            <person name="Ram A.F."/>
            <person name="Ren Q."/>
            <person name="Robellet X."/>
            <person name="Robson G."/>
            <person name="Seiboth B."/>
            <person name="van Solingen P."/>
            <person name="Specht T."/>
            <person name="Sun J."/>
            <person name="Taheri-Talesh N."/>
            <person name="Takeshita N."/>
            <person name="Ussery D."/>
            <person name="vanKuyk P.A."/>
            <person name="Visser H."/>
            <person name="van de Vondervoort P.J."/>
            <person name="de Vries R.P."/>
            <person name="Walton J."/>
            <person name="Xiang X."/>
            <person name="Xiong Y."/>
            <person name="Zeng A.P."/>
            <person name="Brandt B.W."/>
            <person name="Cornell M.J."/>
            <person name="van den Hondel C.A."/>
            <person name="Visser J."/>
            <person name="Oliver S.G."/>
            <person name="Turner G."/>
        </authorList>
    </citation>
    <scope>GENOME REANNOTATION</scope>
    <source>
        <strain evidence="11">FGSC A4 / ATCC 38163 / CBS 112.46 / NRRL 194 / M139</strain>
    </source>
</reference>
<evidence type="ECO:0000259" key="9">
    <source>
        <dbReference type="PROSITE" id="PS51405"/>
    </source>
</evidence>
<comment type="similarity">
    <text evidence="7">Belongs to the chloroperoxidase family.</text>
</comment>
<dbReference type="RefSeq" id="XP_050468930.1">
    <property type="nucleotide sequence ID" value="XM_050613089.1"/>
</dbReference>
<reference evidence="11" key="1">
    <citation type="journal article" date="2005" name="Nature">
        <title>Sequencing of Aspergillus nidulans and comparative analysis with A. fumigatus and A. oryzae.</title>
        <authorList>
            <person name="Galagan J.E."/>
            <person name="Calvo S.E."/>
            <person name="Cuomo C."/>
            <person name="Ma L.J."/>
            <person name="Wortman J.R."/>
            <person name="Batzoglou S."/>
            <person name="Lee S.I."/>
            <person name="Basturkmen M."/>
            <person name="Spevak C.C."/>
            <person name="Clutterbuck J."/>
            <person name="Kapitonov V."/>
            <person name="Jurka J."/>
            <person name="Scazzocchio C."/>
            <person name="Farman M."/>
            <person name="Butler J."/>
            <person name="Purcell S."/>
            <person name="Harris S."/>
            <person name="Braus G.H."/>
            <person name="Draht O."/>
            <person name="Busch S."/>
            <person name="D'Enfert C."/>
            <person name="Bouchier C."/>
            <person name="Goldman G.H."/>
            <person name="Bell-Pedersen D."/>
            <person name="Griffiths-Jones S."/>
            <person name="Doonan J.H."/>
            <person name="Yu J."/>
            <person name="Vienken K."/>
            <person name="Pain A."/>
            <person name="Freitag M."/>
            <person name="Selker E.U."/>
            <person name="Archer D.B."/>
            <person name="Penalva M.A."/>
            <person name="Oakley B.R."/>
            <person name="Momany M."/>
            <person name="Tanaka T."/>
            <person name="Kumagai T."/>
            <person name="Asai K."/>
            <person name="Machida M."/>
            <person name="Nierman W.C."/>
            <person name="Denning D.W."/>
            <person name="Caddick M."/>
            <person name="Hynes M."/>
            <person name="Paoletti M."/>
            <person name="Fischer R."/>
            <person name="Miller B."/>
            <person name="Dyer P."/>
            <person name="Sachs M.S."/>
            <person name="Osmani S.A."/>
            <person name="Birren B.W."/>
        </authorList>
    </citation>
    <scope>NUCLEOTIDE SEQUENCE [LARGE SCALE GENOMIC DNA]</scope>
    <source>
        <strain evidence="11">FGSC A4 / ATCC 38163 / CBS 112.46 / NRRL 194 / M139</strain>
    </source>
</reference>
<dbReference type="SUPFAM" id="SSF47571">
    <property type="entry name" value="Cloroperoxidase"/>
    <property type="match status" value="1"/>
</dbReference>
<dbReference type="VEuPathDB" id="FungiDB:AN2578"/>
<dbReference type="GO" id="GO:0046872">
    <property type="term" value="F:metal ion binding"/>
    <property type="evidence" value="ECO:0007669"/>
    <property type="project" value="UniProtKB-KW"/>
</dbReference>
<dbReference type="HOGENOM" id="CLU_050230_0_0_1"/>
<evidence type="ECO:0000256" key="1">
    <source>
        <dbReference type="ARBA" id="ARBA00001970"/>
    </source>
</evidence>
<dbReference type="OMA" id="PMEINTT"/>
<evidence type="ECO:0000313" key="10">
    <source>
        <dbReference type="EMBL" id="CBF87135.1"/>
    </source>
</evidence>
<keyword evidence="3" id="KW-0349">Heme</keyword>
<keyword evidence="11" id="KW-1185">Reference proteome</keyword>
<accession>C8VPW7</accession>
<dbReference type="Proteomes" id="UP000000560">
    <property type="component" value="Chromosome VII"/>
</dbReference>
<proteinExistence type="inferred from homology"/>
<dbReference type="PANTHER" id="PTHR33577">
    <property type="entry name" value="STERIGMATOCYSTIN BIOSYNTHESIS PEROXIDASE STCC-RELATED"/>
    <property type="match status" value="1"/>
</dbReference>
<dbReference type="Pfam" id="PF01328">
    <property type="entry name" value="Peroxidase_2"/>
    <property type="match status" value="1"/>
</dbReference>
<organism evidence="10 11">
    <name type="scientific">Emericella nidulans (strain FGSC A4 / ATCC 38163 / CBS 112.46 / NRRL 194 / M139)</name>
    <name type="common">Aspergillus nidulans</name>
    <dbReference type="NCBI Taxonomy" id="227321"/>
    <lineage>
        <taxon>Eukaryota</taxon>
        <taxon>Fungi</taxon>
        <taxon>Dikarya</taxon>
        <taxon>Ascomycota</taxon>
        <taxon>Pezizomycotina</taxon>
        <taxon>Eurotiomycetes</taxon>
        <taxon>Eurotiomycetidae</taxon>
        <taxon>Eurotiales</taxon>
        <taxon>Aspergillaceae</taxon>
        <taxon>Aspergillus</taxon>
        <taxon>Aspergillus subgen. Nidulantes</taxon>
    </lineage>
</organism>
<gene>
    <name evidence="10" type="ORF">ANIA_02578</name>
</gene>
<keyword evidence="5" id="KW-0560">Oxidoreductase</keyword>
<evidence type="ECO:0000313" key="11">
    <source>
        <dbReference type="Proteomes" id="UP000000560"/>
    </source>
</evidence>
<protein>
    <recommendedName>
        <fullName evidence="9">Heme haloperoxidase family profile domain-containing protein</fullName>
    </recommendedName>
</protein>
<dbReference type="AlphaFoldDB" id="C8VPW7"/>
<dbReference type="InterPro" id="IPR000028">
    <property type="entry name" value="Chloroperoxidase"/>
</dbReference>
<dbReference type="InParanoid" id="C8VPW7"/>
<keyword evidence="4" id="KW-0479">Metal-binding</keyword>